<evidence type="ECO:0000313" key="2">
    <source>
        <dbReference type="Proteomes" id="UP000075683"/>
    </source>
</evidence>
<gene>
    <name evidence="1" type="ORF">B4135_0899</name>
</gene>
<dbReference type="EMBL" id="LQYT01000037">
    <property type="protein sequence ID" value="KYD20000.1"/>
    <property type="molecule type" value="Genomic_DNA"/>
</dbReference>
<comment type="caution">
    <text evidence="1">The sequence shown here is derived from an EMBL/GenBank/DDBJ whole genome shotgun (WGS) entry which is preliminary data.</text>
</comment>
<organism evidence="1 2">
    <name type="scientific">Caldibacillus debilis</name>
    <dbReference type="NCBI Taxonomy" id="301148"/>
    <lineage>
        <taxon>Bacteria</taxon>
        <taxon>Bacillati</taxon>
        <taxon>Bacillota</taxon>
        <taxon>Bacilli</taxon>
        <taxon>Bacillales</taxon>
        <taxon>Bacillaceae</taxon>
        <taxon>Caldibacillus</taxon>
    </lineage>
</organism>
<name>A0A150M5V8_9BACI</name>
<dbReference type="AlphaFoldDB" id="A0A150M5V8"/>
<evidence type="ECO:0000313" key="1">
    <source>
        <dbReference type="EMBL" id="KYD20000.1"/>
    </source>
</evidence>
<sequence>MSEKREREEKRYAEALKKPGIRMRHAPMPAGYGYPFPKLGGSLHPWTGLVTKWERIYAKNRG</sequence>
<reference evidence="1 2" key="1">
    <citation type="submission" date="2016-01" db="EMBL/GenBank/DDBJ databases">
        <title>Draft Genome Sequences of Seven Thermophilic Sporeformers Isolated from Foods.</title>
        <authorList>
            <person name="Berendsen E.M."/>
            <person name="Wells-Bennik M.H."/>
            <person name="Krawcyk A.O."/>
            <person name="De Jong A."/>
            <person name="Holsappel S."/>
            <person name="Eijlander R.T."/>
            <person name="Kuipers O.P."/>
        </authorList>
    </citation>
    <scope>NUCLEOTIDE SEQUENCE [LARGE SCALE GENOMIC DNA]</scope>
    <source>
        <strain evidence="1 2">B4135</strain>
    </source>
</reference>
<dbReference type="STRING" id="301148.B4135_0899"/>
<proteinExistence type="predicted"/>
<dbReference type="Proteomes" id="UP000075683">
    <property type="component" value="Unassembled WGS sequence"/>
</dbReference>
<accession>A0A150M5V8</accession>
<protein>
    <submittedName>
        <fullName evidence="1">Uncharacterized protein</fullName>
    </submittedName>
</protein>